<dbReference type="GeneID" id="25913801"/>
<dbReference type="OrthoDB" id="6262491at2759"/>
<sequence>TGVISGHVDKHIRFWDTRSGECTNELSGVHTGQITSLDMAEDRNTLLTQSRDNTLKLIDLRMSQVVATMWYVERWSYDLWTNIAHFAYRLVVKRTTTLIESNYFDYVLGVRPM</sequence>
<dbReference type="AlphaFoldDB" id="A0A0L0FBL4"/>
<dbReference type="InterPro" id="IPR036322">
    <property type="entry name" value="WD40_repeat_dom_sf"/>
</dbReference>
<dbReference type="SMART" id="SM00320">
    <property type="entry name" value="WD40"/>
    <property type="match status" value="1"/>
</dbReference>
<keyword evidence="1 3" id="KW-0853">WD repeat</keyword>
<dbReference type="Pfam" id="PF00400">
    <property type="entry name" value="WD40"/>
    <property type="match status" value="1"/>
</dbReference>
<keyword evidence="2" id="KW-0677">Repeat</keyword>
<keyword evidence="5" id="KW-1185">Reference proteome</keyword>
<dbReference type="SUPFAM" id="SSF50978">
    <property type="entry name" value="WD40 repeat-like"/>
    <property type="match status" value="1"/>
</dbReference>
<gene>
    <name evidence="4" type="ORF">SARC_13297</name>
</gene>
<dbReference type="GO" id="GO:0043495">
    <property type="term" value="F:protein-membrane adaptor activity"/>
    <property type="evidence" value="ECO:0007669"/>
    <property type="project" value="TreeGrafter"/>
</dbReference>
<organism evidence="4 5">
    <name type="scientific">Sphaeroforma arctica JP610</name>
    <dbReference type="NCBI Taxonomy" id="667725"/>
    <lineage>
        <taxon>Eukaryota</taxon>
        <taxon>Ichthyosporea</taxon>
        <taxon>Ichthyophonida</taxon>
        <taxon>Sphaeroforma</taxon>
    </lineage>
</organism>
<evidence type="ECO:0000313" key="5">
    <source>
        <dbReference type="Proteomes" id="UP000054560"/>
    </source>
</evidence>
<dbReference type="InterPro" id="IPR045160">
    <property type="entry name" value="ATG16"/>
</dbReference>
<protein>
    <submittedName>
        <fullName evidence="4">Uncharacterized protein</fullName>
    </submittedName>
</protein>
<evidence type="ECO:0000256" key="2">
    <source>
        <dbReference type="ARBA" id="ARBA00022737"/>
    </source>
</evidence>
<dbReference type="STRING" id="667725.A0A0L0FBL4"/>
<accession>A0A0L0FBL4</accession>
<dbReference type="GO" id="GO:0000421">
    <property type="term" value="C:autophagosome membrane"/>
    <property type="evidence" value="ECO:0007669"/>
    <property type="project" value="TreeGrafter"/>
</dbReference>
<feature type="repeat" description="WD" evidence="3">
    <location>
        <begin position="1"/>
        <end position="25"/>
    </location>
</feature>
<dbReference type="GO" id="GO:0034274">
    <property type="term" value="C:Atg12-Atg5-Atg16 complex"/>
    <property type="evidence" value="ECO:0007669"/>
    <property type="project" value="TreeGrafter"/>
</dbReference>
<dbReference type="Proteomes" id="UP000054560">
    <property type="component" value="Unassembled WGS sequence"/>
</dbReference>
<dbReference type="Gene3D" id="2.130.10.10">
    <property type="entry name" value="YVTN repeat-like/Quinoprotein amine dehydrogenase"/>
    <property type="match status" value="1"/>
</dbReference>
<dbReference type="RefSeq" id="XP_014148049.1">
    <property type="nucleotide sequence ID" value="XM_014292574.1"/>
</dbReference>
<dbReference type="InterPro" id="IPR019775">
    <property type="entry name" value="WD40_repeat_CS"/>
</dbReference>
<proteinExistence type="predicted"/>
<dbReference type="PROSITE" id="PS00678">
    <property type="entry name" value="WD_REPEATS_1"/>
    <property type="match status" value="1"/>
</dbReference>
<feature type="non-terminal residue" evidence="4">
    <location>
        <position position="1"/>
    </location>
</feature>
<evidence type="ECO:0000313" key="4">
    <source>
        <dbReference type="EMBL" id="KNC74147.1"/>
    </source>
</evidence>
<dbReference type="PROSITE" id="PS50082">
    <property type="entry name" value="WD_REPEATS_2"/>
    <property type="match status" value="2"/>
</dbReference>
<dbReference type="PANTHER" id="PTHR19878:SF8">
    <property type="entry name" value="AUTOPHAGY-RELATED 16, ISOFORM F"/>
    <property type="match status" value="1"/>
</dbReference>
<dbReference type="InterPro" id="IPR015943">
    <property type="entry name" value="WD40/YVTN_repeat-like_dom_sf"/>
</dbReference>
<dbReference type="GO" id="GO:0034045">
    <property type="term" value="C:phagophore assembly site membrane"/>
    <property type="evidence" value="ECO:0007669"/>
    <property type="project" value="TreeGrafter"/>
</dbReference>
<dbReference type="eggNOG" id="KOG0288">
    <property type="taxonomic scope" value="Eukaryota"/>
</dbReference>
<evidence type="ECO:0000256" key="1">
    <source>
        <dbReference type="ARBA" id="ARBA00022574"/>
    </source>
</evidence>
<dbReference type="GO" id="GO:0000045">
    <property type="term" value="P:autophagosome assembly"/>
    <property type="evidence" value="ECO:0007669"/>
    <property type="project" value="InterPro"/>
</dbReference>
<dbReference type="EMBL" id="KQ244712">
    <property type="protein sequence ID" value="KNC74147.1"/>
    <property type="molecule type" value="Genomic_DNA"/>
</dbReference>
<reference evidence="4 5" key="1">
    <citation type="submission" date="2011-02" db="EMBL/GenBank/DDBJ databases">
        <title>The Genome Sequence of Sphaeroforma arctica JP610.</title>
        <authorList>
            <consortium name="The Broad Institute Genome Sequencing Platform"/>
            <person name="Russ C."/>
            <person name="Cuomo C."/>
            <person name="Young S.K."/>
            <person name="Zeng Q."/>
            <person name="Gargeya S."/>
            <person name="Alvarado L."/>
            <person name="Berlin A."/>
            <person name="Chapman S.B."/>
            <person name="Chen Z."/>
            <person name="Freedman E."/>
            <person name="Gellesch M."/>
            <person name="Goldberg J."/>
            <person name="Griggs A."/>
            <person name="Gujja S."/>
            <person name="Heilman E."/>
            <person name="Heiman D."/>
            <person name="Howarth C."/>
            <person name="Mehta T."/>
            <person name="Neiman D."/>
            <person name="Pearson M."/>
            <person name="Roberts A."/>
            <person name="Saif S."/>
            <person name="Shea T."/>
            <person name="Shenoy N."/>
            <person name="Sisk P."/>
            <person name="Stolte C."/>
            <person name="Sykes S."/>
            <person name="White J."/>
            <person name="Yandava C."/>
            <person name="Burger G."/>
            <person name="Gray M.W."/>
            <person name="Holland P.W.H."/>
            <person name="King N."/>
            <person name="Lang F.B.F."/>
            <person name="Roger A.J."/>
            <person name="Ruiz-Trillo I."/>
            <person name="Haas B."/>
            <person name="Nusbaum C."/>
            <person name="Birren B."/>
        </authorList>
    </citation>
    <scope>NUCLEOTIDE SEQUENCE [LARGE SCALE GENOMIC DNA]</scope>
    <source>
        <strain evidence="4 5">JP610</strain>
    </source>
</reference>
<dbReference type="PANTHER" id="PTHR19878">
    <property type="entry name" value="AUTOPHAGY PROTEIN 16-LIKE"/>
    <property type="match status" value="1"/>
</dbReference>
<name>A0A0L0FBL4_9EUKA</name>
<dbReference type="InterPro" id="IPR001680">
    <property type="entry name" value="WD40_rpt"/>
</dbReference>
<feature type="non-terminal residue" evidence="4">
    <location>
        <position position="113"/>
    </location>
</feature>
<evidence type="ECO:0000256" key="3">
    <source>
        <dbReference type="PROSITE-ProRule" id="PRU00221"/>
    </source>
</evidence>
<feature type="repeat" description="WD" evidence="3">
    <location>
        <begin position="27"/>
        <end position="68"/>
    </location>
</feature>